<dbReference type="CDD" id="cd08508">
    <property type="entry name" value="PBP2_NikA_DppA_OppA_like_1"/>
    <property type="match status" value="1"/>
</dbReference>
<proteinExistence type="inferred from homology"/>
<evidence type="ECO:0000313" key="7">
    <source>
        <dbReference type="EMBL" id="AUH66697.1"/>
    </source>
</evidence>
<feature type="domain" description="Solute-binding protein family 5" evidence="6">
    <location>
        <begin position="76"/>
        <end position="429"/>
    </location>
</feature>
<dbReference type="GO" id="GO:0030288">
    <property type="term" value="C:outer membrane-bounded periplasmic space"/>
    <property type="evidence" value="ECO:0007669"/>
    <property type="project" value="UniProtKB-ARBA"/>
</dbReference>
<dbReference type="InterPro" id="IPR030678">
    <property type="entry name" value="Peptide/Ni-bd"/>
</dbReference>
<accession>A0A2H5F584</accession>
<sequence length="519" mass="57302">MINFTTAAAISTTLLAGLAWAGPGLAQDKVLRIGINAPEIKTLDPHRASSTAEKGPMGWVFNGLVRFPPGSADPKELEPDLAESWTTSDDGTEWIFKLKQGVKFHGEWGELTAADVVYSLERAKDPERSSFAAAYEAFETIEAVDDHTVRIVLAHPVPGFLGLVSNYHGGNIVSKAAAEEGGDDFGRQPVGTGPFAFQRYDTQQQVVFVANDDYFRGAPKIDEISYRLIQADASRELAFTSGELDLIYGKREQRWIDRWNREDTAKVDVFWPAEYRTLHLNTTMEPLTDKRVREAVARAINVDEIASFVGEEVGPKGCSVVPSGYLGEDCSAWTYAYDPEAAKSLLAEAGFENGVTIKSVVSSNNAQLPIMEVIQAQLAQSGITLDMQVVDHPTYHEMSRNDLSGATFYGAARFPIADTYLTEFYHSDAIVDKPTAITNFSHCDVADEAIDAAKVEGDPDKQLAHWSEAQRLIHEQICAVPLFNLRQVWLRNAKLDYGYELEGEMNLAPRITELTDLIE</sequence>
<evidence type="ECO:0000256" key="2">
    <source>
        <dbReference type="ARBA" id="ARBA00005695"/>
    </source>
</evidence>
<dbReference type="EMBL" id="CP025432">
    <property type="protein sequence ID" value="AUH66697.1"/>
    <property type="molecule type" value="Genomic_DNA"/>
</dbReference>
<comment type="similarity">
    <text evidence="2">Belongs to the bacterial solute-binding protein 5 family.</text>
</comment>
<dbReference type="RefSeq" id="WP_101754668.1">
    <property type="nucleotide sequence ID" value="NZ_CP025432.1"/>
</dbReference>
<gene>
    <name evidence="7" type="ORF">CX676_20480</name>
</gene>
<feature type="signal peptide" evidence="5">
    <location>
        <begin position="1"/>
        <end position="21"/>
    </location>
</feature>
<reference evidence="7 8" key="1">
    <citation type="journal article" date="2013" name="Antonie Van Leeuwenhoek">
        <title>Paracoccus zhejiangensis sp. nov., isolated from activated sludge in wastewater-treatment system.</title>
        <authorList>
            <person name="Wu Z.G."/>
            <person name="Zhang D.F."/>
            <person name="Liu Y.L."/>
            <person name="Wang F."/>
            <person name="Jiang X."/>
            <person name="Li C."/>
            <person name="Li S.P."/>
            <person name="Hong Q."/>
            <person name="Li W.J."/>
        </authorList>
    </citation>
    <scope>NUCLEOTIDE SEQUENCE [LARGE SCALE GENOMIC DNA]</scope>
    <source>
        <strain evidence="7 8">J6</strain>
        <plasmid evidence="8">Plasmid ppz02</plasmid>
    </source>
</reference>
<dbReference type="SUPFAM" id="SSF53850">
    <property type="entry name" value="Periplasmic binding protein-like II"/>
    <property type="match status" value="1"/>
</dbReference>
<dbReference type="Pfam" id="PF00496">
    <property type="entry name" value="SBP_bac_5"/>
    <property type="match status" value="1"/>
</dbReference>
<keyword evidence="8" id="KW-1185">Reference proteome</keyword>
<geneLocation type="plasmid" evidence="8">
    <name>ppz02</name>
</geneLocation>
<dbReference type="Gene3D" id="3.90.76.10">
    <property type="entry name" value="Dipeptide-binding Protein, Domain 1"/>
    <property type="match status" value="1"/>
</dbReference>
<evidence type="ECO:0000313" key="8">
    <source>
        <dbReference type="Proteomes" id="UP000234530"/>
    </source>
</evidence>
<organism evidence="7 8">
    <name type="scientific">Paracoccus zhejiangensis</name>
    <dbReference type="NCBI Taxonomy" id="1077935"/>
    <lineage>
        <taxon>Bacteria</taxon>
        <taxon>Pseudomonadati</taxon>
        <taxon>Pseudomonadota</taxon>
        <taxon>Alphaproteobacteria</taxon>
        <taxon>Rhodobacterales</taxon>
        <taxon>Paracoccaceae</taxon>
        <taxon>Paracoccus</taxon>
    </lineage>
</organism>
<evidence type="ECO:0000256" key="4">
    <source>
        <dbReference type="ARBA" id="ARBA00022729"/>
    </source>
</evidence>
<dbReference type="GO" id="GO:0043190">
    <property type="term" value="C:ATP-binding cassette (ABC) transporter complex"/>
    <property type="evidence" value="ECO:0007669"/>
    <property type="project" value="InterPro"/>
</dbReference>
<evidence type="ECO:0000256" key="1">
    <source>
        <dbReference type="ARBA" id="ARBA00004418"/>
    </source>
</evidence>
<dbReference type="KEGG" id="pzh:CX676_20480"/>
<evidence type="ECO:0000256" key="5">
    <source>
        <dbReference type="SAM" id="SignalP"/>
    </source>
</evidence>
<protein>
    <submittedName>
        <fullName evidence="7">Polyamine ABC transporter substrate-binding protein</fullName>
    </submittedName>
</protein>
<comment type="subcellular location">
    <subcellularLocation>
        <location evidence="1">Periplasm</location>
    </subcellularLocation>
</comment>
<dbReference type="AlphaFoldDB" id="A0A2H5F584"/>
<dbReference type="InterPro" id="IPR000914">
    <property type="entry name" value="SBP_5_dom"/>
</dbReference>
<dbReference type="PIRSF" id="PIRSF002741">
    <property type="entry name" value="MppA"/>
    <property type="match status" value="1"/>
</dbReference>
<evidence type="ECO:0000256" key="3">
    <source>
        <dbReference type="ARBA" id="ARBA00022448"/>
    </source>
</evidence>
<dbReference type="GO" id="GO:1904680">
    <property type="term" value="F:peptide transmembrane transporter activity"/>
    <property type="evidence" value="ECO:0007669"/>
    <property type="project" value="TreeGrafter"/>
</dbReference>
<keyword evidence="4 5" id="KW-0732">Signal</keyword>
<dbReference type="GO" id="GO:0015833">
    <property type="term" value="P:peptide transport"/>
    <property type="evidence" value="ECO:0007669"/>
    <property type="project" value="TreeGrafter"/>
</dbReference>
<dbReference type="Gene3D" id="3.10.105.10">
    <property type="entry name" value="Dipeptide-binding Protein, Domain 3"/>
    <property type="match status" value="1"/>
</dbReference>
<name>A0A2H5F584_9RHOB</name>
<evidence type="ECO:0000259" key="6">
    <source>
        <dbReference type="Pfam" id="PF00496"/>
    </source>
</evidence>
<dbReference type="Proteomes" id="UP000234530">
    <property type="component" value="Plasmid pPZ02"/>
</dbReference>
<dbReference type="Gene3D" id="3.40.190.10">
    <property type="entry name" value="Periplasmic binding protein-like II"/>
    <property type="match status" value="1"/>
</dbReference>
<keyword evidence="7" id="KW-0614">Plasmid</keyword>
<dbReference type="InterPro" id="IPR039424">
    <property type="entry name" value="SBP_5"/>
</dbReference>
<dbReference type="PANTHER" id="PTHR30290">
    <property type="entry name" value="PERIPLASMIC BINDING COMPONENT OF ABC TRANSPORTER"/>
    <property type="match status" value="1"/>
</dbReference>
<feature type="chain" id="PRO_5014157946" evidence="5">
    <location>
        <begin position="22"/>
        <end position="519"/>
    </location>
</feature>
<keyword evidence="3" id="KW-0813">Transport</keyword>
<dbReference type="PANTHER" id="PTHR30290:SF10">
    <property type="entry name" value="PERIPLASMIC OLIGOPEPTIDE-BINDING PROTEIN-RELATED"/>
    <property type="match status" value="1"/>
</dbReference>
<dbReference type="OrthoDB" id="9803988at2"/>